<dbReference type="Proteomes" id="UP000308181">
    <property type="component" value="Unassembled WGS sequence"/>
</dbReference>
<dbReference type="RefSeq" id="WP_136827133.1">
    <property type="nucleotide sequence ID" value="NZ_SWBP01000005.1"/>
</dbReference>
<dbReference type="GO" id="GO:0016788">
    <property type="term" value="F:hydrolase activity, acting on ester bonds"/>
    <property type="evidence" value="ECO:0007669"/>
    <property type="project" value="UniProtKB-ARBA"/>
</dbReference>
<comment type="similarity">
    <text evidence="1">Belongs to the 'GDSL' lipolytic enzyme family.</text>
</comment>
<feature type="domain" description="SGNH hydrolase-type esterase" evidence="3">
    <location>
        <begin position="31"/>
        <end position="232"/>
    </location>
</feature>
<dbReference type="Gene3D" id="3.40.50.1110">
    <property type="entry name" value="SGNH hydrolase"/>
    <property type="match status" value="1"/>
</dbReference>
<evidence type="ECO:0000256" key="2">
    <source>
        <dbReference type="ARBA" id="ARBA00022801"/>
    </source>
</evidence>
<keyword evidence="5" id="KW-1185">Reference proteome</keyword>
<reference evidence="4 5" key="1">
    <citation type="submission" date="2019-04" db="EMBL/GenBank/DDBJ databases">
        <title>Pedobacter sp. AR-3-17 sp. nov., isolated from Arctic soil.</title>
        <authorList>
            <person name="Dahal R.H."/>
            <person name="Kim D.-U."/>
        </authorList>
    </citation>
    <scope>NUCLEOTIDE SEQUENCE [LARGE SCALE GENOMIC DNA]</scope>
    <source>
        <strain evidence="4 5">AR-3-17</strain>
    </source>
</reference>
<comment type="caution">
    <text evidence="4">The sequence shown here is derived from an EMBL/GenBank/DDBJ whole genome shotgun (WGS) entry which is preliminary data.</text>
</comment>
<dbReference type="EMBL" id="SWBP01000005">
    <property type="protein sequence ID" value="TKB96266.1"/>
    <property type="molecule type" value="Genomic_DNA"/>
</dbReference>
<dbReference type="Pfam" id="PF13472">
    <property type="entry name" value="Lipase_GDSL_2"/>
    <property type="match status" value="1"/>
</dbReference>
<dbReference type="PANTHER" id="PTHR43695">
    <property type="entry name" value="PUTATIVE (AFU_ORTHOLOGUE AFUA_2G17250)-RELATED"/>
    <property type="match status" value="1"/>
</dbReference>
<dbReference type="CDD" id="cd01821">
    <property type="entry name" value="Rhamnogalacturan_acetylesterase_like"/>
    <property type="match status" value="1"/>
</dbReference>
<dbReference type="InterPro" id="IPR013830">
    <property type="entry name" value="SGNH_hydro"/>
</dbReference>
<name>A0A4U1BXL1_9SPHI</name>
<sequence length="263" mass="29679">MKIKKSQSLLAIIVFIAFIAFKAQEKPTIYLIGDSTVRNTDKEQWGWGSLLPEFFDTTKVSIKNNAMAGRSTRTFIKEQRWEKVLNNLKPGDYVMMQFGHNEGSKPDTSKAGYRGVLKGTGEETVSLTWKDGTVETVYTYGHYLRKFIKEAKEKGATPIVLSMIPRNQWDNLKVKRADKDYGLWAKTVATEEGVTFINLNQISADKYDVFGPEKVKGFFAGDHTHTNKIGAKINAASVAKGLKLSKEKKLKKYLIKAKIKEND</sequence>
<dbReference type="SUPFAM" id="SSF52266">
    <property type="entry name" value="SGNH hydrolase"/>
    <property type="match status" value="1"/>
</dbReference>
<proteinExistence type="inferred from homology"/>
<keyword evidence="2" id="KW-0378">Hydrolase</keyword>
<evidence type="ECO:0000259" key="3">
    <source>
        <dbReference type="Pfam" id="PF13472"/>
    </source>
</evidence>
<organism evidence="4 5">
    <name type="scientific">Pedobacter cryophilus</name>
    <dbReference type="NCBI Taxonomy" id="2571271"/>
    <lineage>
        <taxon>Bacteria</taxon>
        <taxon>Pseudomonadati</taxon>
        <taxon>Bacteroidota</taxon>
        <taxon>Sphingobacteriia</taxon>
        <taxon>Sphingobacteriales</taxon>
        <taxon>Sphingobacteriaceae</taxon>
        <taxon>Pedobacter</taxon>
    </lineage>
</organism>
<evidence type="ECO:0000256" key="1">
    <source>
        <dbReference type="ARBA" id="ARBA00008668"/>
    </source>
</evidence>
<evidence type="ECO:0000313" key="5">
    <source>
        <dbReference type="Proteomes" id="UP000308181"/>
    </source>
</evidence>
<dbReference type="InterPro" id="IPR036514">
    <property type="entry name" value="SGNH_hydro_sf"/>
</dbReference>
<dbReference type="AlphaFoldDB" id="A0A4U1BXL1"/>
<evidence type="ECO:0000313" key="4">
    <source>
        <dbReference type="EMBL" id="TKB96266.1"/>
    </source>
</evidence>
<dbReference type="OrthoDB" id="9807041at2"/>
<protein>
    <submittedName>
        <fullName evidence="4">Rhamnogalacturonan acetylesterase</fullName>
    </submittedName>
</protein>
<dbReference type="PANTHER" id="PTHR43695:SF1">
    <property type="entry name" value="RHAMNOGALACTURONAN ACETYLESTERASE"/>
    <property type="match status" value="1"/>
</dbReference>
<dbReference type="InterPro" id="IPR037459">
    <property type="entry name" value="RhgT-like"/>
</dbReference>
<accession>A0A4U1BXL1</accession>
<gene>
    <name evidence="4" type="ORF">FA046_13850</name>
</gene>